<dbReference type="PANTHER" id="PTHR46481:SF10">
    <property type="entry name" value="ZINC FINGER BED DOMAIN-CONTAINING PROTEIN 39"/>
    <property type="match status" value="1"/>
</dbReference>
<evidence type="ECO:0000256" key="3">
    <source>
        <dbReference type="ARBA" id="ARBA00022771"/>
    </source>
</evidence>
<dbReference type="VEuPathDB" id="FungiDB:VP01_141g3"/>
<protein>
    <recommendedName>
        <fullName evidence="6">HAT C-terminal dimerisation domain-containing protein</fullName>
    </recommendedName>
</protein>
<dbReference type="STRING" id="27349.A0A0L6VMH3"/>
<dbReference type="GO" id="GO:0005634">
    <property type="term" value="C:nucleus"/>
    <property type="evidence" value="ECO:0007669"/>
    <property type="project" value="UniProtKB-SubCell"/>
</dbReference>
<dbReference type="SUPFAM" id="SSF53098">
    <property type="entry name" value="Ribonuclease H-like"/>
    <property type="match status" value="1"/>
</dbReference>
<feature type="domain" description="HAT C-terminal dimerisation" evidence="6">
    <location>
        <begin position="203"/>
        <end position="271"/>
    </location>
</feature>
<reference evidence="7 8" key="1">
    <citation type="submission" date="2015-08" db="EMBL/GenBank/DDBJ databases">
        <title>Next Generation Sequencing and Analysis of the Genome of Puccinia sorghi L Schw, the Causal Agent of Maize Common Rust.</title>
        <authorList>
            <person name="Rochi L."/>
            <person name="Burguener G."/>
            <person name="Darino M."/>
            <person name="Turjanski A."/>
            <person name="Kreff E."/>
            <person name="Dieguez M.J."/>
            <person name="Sacco F."/>
        </authorList>
    </citation>
    <scope>NUCLEOTIDE SEQUENCE [LARGE SCALE GENOMIC DNA]</scope>
    <source>
        <strain evidence="7 8">RO10H11247</strain>
    </source>
</reference>
<keyword evidence="5" id="KW-0539">Nucleus</keyword>
<proteinExistence type="predicted"/>
<keyword evidence="2" id="KW-0479">Metal-binding</keyword>
<dbReference type="InterPro" id="IPR012337">
    <property type="entry name" value="RNaseH-like_sf"/>
</dbReference>
<evidence type="ECO:0000256" key="1">
    <source>
        <dbReference type="ARBA" id="ARBA00004123"/>
    </source>
</evidence>
<dbReference type="PANTHER" id="PTHR46481">
    <property type="entry name" value="ZINC FINGER BED DOMAIN-CONTAINING PROTEIN 4"/>
    <property type="match status" value="1"/>
</dbReference>
<evidence type="ECO:0000313" key="7">
    <source>
        <dbReference type="EMBL" id="KNZ61320.1"/>
    </source>
</evidence>
<evidence type="ECO:0000259" key="6">
    <source>
        <dbReference type="Pfam" id="PF05699"/>
    </source>
</evidence>
<name>A0A0L6VMH3_9BASI</name>
<sequence length="278" mass="31580">MDYRCGLTCQLNLHAKKVKCLKIDVSTRWNSTFSMFQRALLLEASCTHFCQHNLETSAFLLSPQDKATDILCTSKYPTLNSVLPVYLVLIQHLHTARQGIHVHYLITPANAMIEKINQYLGNNEEARILLRHDSRPEITSIFNKDAQDFYDNLPNEQKSHLNCSRTSTASTSNTKSYFLSVLYQPAPNVGGIQQEISGSLKAEAVKVLSYWASRQKTYPTLALMVRRYLSIPVTSASSERVFSGGRRIVSWQRSALKPQTIEQLLCLKNWFQAFDGPF</sequence>
<dbReference type="Proteomes" id="UP000037035">
    <property type="component" value="Unassembled WGS sequence"/>
</dbReference>
<dbReference type="Pfam" id="PF05699">
    <property type="entry name" value="Dimer_Tnp_hAT"/>
    <property type="match status" value="1"/>
</dbReference>
<comment type="caution">
    <text evidence="7">The sequence shown here is derived from an EMBL/GenBank/DDBJ whole genome shotgun (WGS) entry which is preliminary data.</text>
</comment>
<dbReference type="EMBL" id="LAVV01004666">
    <property type="protein sequence ID" value="KNZ61320.1"/>
    <property type="molecule type" value="Genomic_DNA"/>
</dbReference>
<dbReference type="InterPro" id="IPR052035">
    <property type="entry name" value="ZnF_BED_domain_contain"/>
</dbReference>
<dbReference type="GO" id="GO:0008270">
    <property type="term" value="F:zinc ion binding"/>
    <property type="evidence" value="ECO:0007669"/>
    <property type="project" value="UniProtKB-KW"/>
</dbReference>
<evidence type="ECO:0000256" key="4">
    <source>
        <dbReference type="ARBA" id="ARBA00022833"/>
    </source>
</evidence>
<evidence type="ECO:0000256" key="2">
    <source>
        <dbReference type="ARBA" id="ARBA00022723"/>
    </source>
</evidence>
<evidence type="ECO:0000313" key="8">
    <source>
        <dbReference type="Proteomes" id="UP000037035"/>
    </source>
</evidence>
<comment type="subcellular location">
    <subcellularLocation>
        <location evidence="1">Nucleus</location>
    </subcellularLocation>
</comment>
<keyword evidence="4" id="KW-0862">Zinc</keyword>
<evidence type="ECO:0000256" key="5">
    <source>
        <dbReference type="ARBA" id="ARBA00023242"/>
    </source>
</evidence>
<dbReference type="InterPro" id="IPR008906">
    <property type="entry name" value="HATC_C_dom"/>
</dbReference>
<accession>A0A0L6VMH3</accession>
<gene>
    <name evidence="7" type="ORF">VP01_141g3</name>
</gene>
<dbReference type="AlphaFoldDB" id="A0A0L6VMH3"/>
<dbReference type="OrthoDB" id="3243659at2759"/>
<dbReference type="GO" id="GO:0046983">
    <property type="term" value="F:protein dimerization activity"/>
    <property type="evidence" value="ECO:0007669"/>
    <property type="project" value="InterPro"/>
</dbReference>
<keyword evidence="8" id="KW-1185">Reference proteome</keyword>
<keyword evidence="3" id="KW-0863">Zinc-finger</keyword>
<organism evidence="7 8">
    <name type="scientific">Puccinia sorghi</name>
    <dbReference type="NCBI Taxonomy" id="27349"/>
    <lineage>
        <taxon>Eukaryota</taxon>
        <taxon>Fungi</taxon>
        <taxon>Dikarya</taxon>
        <taxon>Basidiomycota</taxon>
        <taxon>Pucciniomycotina</taxon>
        <taxon>Pucciniomycetes</taxon>
        <taxon>Pucciniales</taxon>
        <taxon>Pucciniaceae</taxon>
        <taxon>Puccinia</taxon>
    </lineage>
</organism>